<feature type="transmembrane region" description="Helical" evidence="2">
    <location>
        <begin position="117"/>
        <end position="141"/>
    </location>
</feature>
<proteinExistence type="predicted"/>
<accession>A0A0B7NBG1</accession>
<evidence type="ECO:0000313" key="3">
    <source>
        <dbReference type="EMBL" id="CEP14796.1"/>
    </source>
</evidence>
<protein>
    <submittedName>
        <fullName evidence="3">Uncharacterized protein</fullName>
    </submittedName>
</protein>
<dbReference type="EMBL" id="LN731702">
    <property type="protein sequence ID" value="CEP14796.1"/>
    <property type="molecule type" value="Genomic_DNA"/>
</dbReference>
<feature type="transmembrane region" description="Helical" evidence="2">
    <location>
        <begin position="207"/>
        <end position="229"/>
    </location>
</feature>
<keyword evidence="4" id="KW-1185">Reference proteome</keyword>
<name>A0A0B7NBG1_9FUNG</name>
<reference evidence="3 4" key="1">
    <citation type="submission" date="2014-09" db="EMBL/GenBank/DDBJ databases">
        <authorList>
            <person name="Ellenberger Sabrina"/>
        </authorList>
    </citation>
    <scope>NUCLEOTIDE SEQUENCE [LARGE SCALE GENOMIC DNA]</scope>
    <source>
        <strain evidence="3 4">CBS 412.66</strain>
    </source>
</reference>
<feature type="region of interest" description="Disordered" evidence="1">
    <location>
        <begin position="333"/>
        <end position="363"/>
    </location>
</feature>
<dbReference type="Proteomes" id="UP000054107">
    <property type="component" value="Unassembled WGS sequence"/>
</dbReference>
<keyword evidence="2" id="KW-0472">Membrane</keyword>
<feature type="transmembrane region" description="Helical" evidence="2">
    <location>
        <begin position="153"/>
        <end position="178"/>
    </location>
</feature>
<gene>
    <name evidence="3" type="primary">PARPA_08981.1 scaffold 35302</name>
</gene>
<dbReference type="OrthoDB" id="2131431at2759"/>
<evidence type="ECO:0000313" key="4">
    <source>
        <dbReference type="Proteomes" id="UP000054107"/>
    </source>
</evidence>
<sequence length="426" mass="47908">MSISKGCFRPKPIDCMLLFIILFNLRKLRTHVRLISSSVLITDVSPDMISRSCKLIHVAHFHKLIVDMSHVAVMFEFPWQFGYGAFALYLIGIARTLADSHRVIANSWLPSPRLVDLIGGTIFLAPFIINNAMSLAAGILAERNLHVAQLFTRLLYIFWFIHCFGLAIAVFFSGYRLIRILGAHLTKFKTTGPRYVSVQTGIFKIRAVMSIIITCLMMFAIFLLIFGILREIIILNKVGSIVLGAIWNFLGAVATLCVEVAIVFNPKVDGGSPLGLRSSSAEKCTSQIGQFVNYTNFSAQEYSAASSNHNNNSAFDELKQQQLQYQSLFHKHNNHQLPRNSPDANGSKSQHQQISDLSTPESKEIKVSFSGASLDDAEYYTKDNESNTEKYPFQFFHHQSHRLDDENIMDDGETSQMNLVDYASKH</sequence>
<feature type="transmembrane region" description="Helical" evidence="2">
    <location>
        <begin position="241"/>
        <end position="264"/>
    </location>
</feature>
<evidence type="ECO:0000256" key="2">
    <source>
        <dbReference type="SAM" id="Phobius"/>
    </source>
</evidence>
<organism evidence="3 4">
    <name type="scientific">Parasitella parasitica</name>
    <dbReference type="NCBI Taxonomy" id="35722"/>
    <lineage>
        <taxon>Eukaryota</taxon>
        <taxon>Fungi</taxon>
        <taxon>Fungi incertae sedis</taxon>
        <taxon>Mucoromycota</taxon>
        <taxon>Mucoromycotina</taxon>
        <taxon>Mucoromycetes</taxon>
        <taxon>Mucorales</taxon>
        <taxon>Mucorineae</taxon>
        <taxon>Mucoraceae</taxon>
        <taxon>Parasitella</taxon>
    </lineage>
</organism>
<keyword evidence="2" id="KW-0812">Transmembrane</keyword>
<feature type="compositionally biased region" description="Polar residues" evidence="1">
    <location>
        <begin position="335"/>
        <end position="360"/>
    </location>
</feature>
<keyword evidence="2" id="KW-1133">Transmembrane helix</keyword>
<evidence type="ECO:0000256" key="1">
    <source>
        <dbReference type="SAM" id="MobiDB-lite"/>
    </source>
</evidence>
<dbReference type="AlphaFoldDB" id="A0A0B7NBG1"/>
<feature type="transmembrane region" description="Helical" evidence="2">
    <location>
        <begin position="77"/>
        <end position="97"/>
    </location>
</feature>